<dbReference type="Gene3D" id="3.60.10.10">
    <property type="entry name" value="Endonuclease/exonuclease/phosphatase"/>
    <property type="match status" value="1"/>
</dbReference>
<keyword evidence="5" id="KW-1185">Reference proteome</keyword>
<organism evidence="4 5">
    <name type="scientific">Hibiscus syriacus</name>
    <name type="common">Rose of Sharon</name>
    <dbReference type="NCBI Taxonomy" id="106335"/>
    <lineage>
        <taxon>Eukaryota</taxon>
        <taxon>Viridiplantae</taxon>
        <taxon>Streptophyta</taxon>
        <taxon>Embryophyta</taxon>
        <taxon>Tracheophyta</taxon>
        <taxon>Spermatophyta</taxon>
        <taxon>Magnoliopsida</taxon>
        <taxon>eudicotyledons</taxon>
        <taxon>Gunneridae</taxon>
        <taxon>Pentapetalae</taxon>
        <taxon>rosids</taxon>
        <taxon>malvids</taxon>
        <taxon>Malvales</taxon>
        <taxon>Malvaceae</taxon>
        <taxon>Malvoideae</taxon>
        <taxon>Hibiscus</taxon>
    </lineage>
</organism>
<dbReference type="GO" id="GO:0003676">
    <property type="term" value="F:nucleic acid binding"/>
    <property type="evidence" value="ECO:0007669"/>
    <property type="project" value="InterPro"/>
</dbReference>
<evidence type="ECO:0000256" key="1">
    <source>
        <dbReference type="SAM" id="MobiDB-lite"/>
    </source>
</evidence>
<dbReference type="InterPro" id="IPR002156">
    <property type="entry name" value="RNaseH_domain"/>
</dbReference>
<dbReference type="EMBL" id="VEPZ02001190">
    <property type="protein sequence ID" value="KAE8688384.1"/>
    <property type="molecule type" value="Genomic_DNA"/>
</dbReference>
<dbReference type="SUPFAM" id="SSF56219">
    <property type="entry name" value="DNase I-like"/>
    <property type="match status" value="1"/>
</dbReference>
<proteinExistence type="predicted"/>
<evidence type="ECO:0008006" key="6">
    <source>
        <dbReference type="Google" id="ProtNLM"/>
    </source>
</evidence>
<dbReference type="PANTHER" id="PTHR33710">
    <property type="entry name" value="BNAC02G09200D PROTEIN"/>
    <property type="match status" value="1"/>
</dbReference>
<evidence type="ECO:0000259" key="3">
    <source>
        <dbReference type="Pfam" id="PF13456"/>
    </source>
</evidence>
<dbReference type="Pfam" id="PF00078">
    <property type="entry name" value="RVT_1"/>
    <property type="match status" value="1"/>
</dbReference>
<dbReference type="Pfam" id="PF13456">
    <property type="entry name" value="RVT_3"/>
    <property type="match status" value="1"/>
</dbReference>
<dbReference type="InterPro" id="IPR000477">
    <property type="entry name" value="RT_dom"/>
</dbReference>
<feature type="domain" description="RNase H type-1" evidence="3">
    <location>
        <begin position="1143"/>
        <end position="1243"/>
    </location>
</feature>
<feature type="region of interest" description="Disordered" evidence="1">
    <location>
        <begin position="138"/>
        <end position="183"/>
    </location>
</feature>
<sequence length="1374" mass="153547">MLHQYSYDNKSEQSRSYGMRDKLWLEARARIYDTLQLKSCCNNTAITAACMSLLSRCKRNHARSRRNSPSMDCMVTFGELGVHGGRWACMAVHGGRWTCLGMHGGRWACMEVVGRAWALLVGRRACMATYQVAGRAWRPVHSGTSNPPSLAHKPPSKHTSISKKENLGRPIDSQRSKRKGHVSLRKAHVTVLGQRNMNINSPASVSRPPTSKLNPSSHAVVVIAPDATPVIPGTAPTPPFHLSYTDSGLEGPFKLPDVDLLIPNAVDSFAAKELILFLHPELSLPSFYGCLNFPNSFRIEAIRWILALLCLQHHVPRSVSLKTRPVGRVNACDFPPSPAWLLKECSVVRPEPPVAITRSYPRVELVLVQRIFQIRVDPTRLNSWKLKFESDQKGIKCSIVGAQKHRSGMKTLAGSVAVGNSLYRFSTDWRPLGRLCGSENLSWVGSQCPSPVYSPFLVTFVYASPHAAKWKACWSYLRSLTSISTTSWIIIGDFNATLYTEDRQGCALSSTPDTAFRDLVYDCNLYDLGYHGPGFTWFRNNCYVRLDRALGNTAWLESFPLSSVKHLNRMKPDHRPILLSLSSAPPPRHSPPFRYLSGWSLHSDFELFVHDNWDLSLPIAESIANFTAAARNTKFYHSKASIRRRQNKIHSLKLANGDWCFNDATLREEAVSFFSHLFAPPDPVSGVYHTSGCFPRISDLSGPSLTDCPREDEIKAALFAMSPLKAPGFDGLHAHFYQKNWDIVKPSICRMVEMVFRSTQVDSSILRTILLINIIMLGISSPEIQIQWNGLLSHSFITGKGIRQGDPLSPYLFNLTMERLGHTISTHVSSDDLILYAKADMVNVALLESTLETFGMYSGHAVNKQKTTFFFSPNTALDVRNAICSKLGYCEVTHFGKYLGVPCRSVIKLKAWFVDLFGGSNASSSRIVNWDALCQPLNHGGLGIQMMRVQNFALLFKICNALIQSPTALWITILREKYKLTTLSPDSNSKSCCSPLWRSLASIWPLFHRHIAWSLGNGETARLWHDLWVPLLGMLSAHASPLATLVNDLKVYDVVLPDASKYGLASFFDHSLDTWLLSNLQSRAVCTETQGPWNVLFFISSVAAMEKQEQPLPPNPATSTMAAARCWLFLPQYGWRSFNLRGLRNSEGTCLFAFRRYVGCITVLEVELWGILVGLQFTWQQGCERVVVQTDSNEALSFLSPPSVDSSLALVRAITTLYNKPWFIECKKIYHESDAAVYFIAKMDTPLDGSPVIIDSSPSPLAAVLCRDISGPPYLCLSESLPALFEKSKAYHEGLTRAIKDNTSIGQETNRKDLETKSDGVGPYQIDAMAEFRSVMMKKNKSYQQDVWLREVAKPSNKGVSHASDHHRIWLTLA</sequence>
<dbReference type="InterPro" id="IPR036691">
    <property type="entry name" value="Endo/exonu/phosph_ase_sf"/>
</dbReference>
<accession>A0A6A2Z8R0</accession>
<dbReference type="Proteomes" id="UP000436088">
    <property type="component" value="Unassembled WGS sequence"/>
</dbReference>
<name>A0A6A2Z8R0_HIBSY</name>
<reference evidence="4" key="1">
    <citation type="submission" date="2019-09" db="EMBL/GenBank/DDBJ databases">
        <title>Draft genome information of white flower Hibiscus syriacus.</title>
        <authorList>
            <person name="Kim Y.-M."/>
        </authorList>
    </citation>
    <scope>NUCLEOTIDE SEQUENCE [LARGE SCALE GENOMIC DNA]</scope>
    <source>
        <strain evidence="4">YM2019G1</strain>
    </source>
</reference>
<gene>
    <name evidence="4" type="ORF">F3Y22_tig00110987pilonHSYRG00164</name>
</gene>
<feature type="compositionally biased region" description="Basic and acidic residues" evidence="1">
    <location>
        <begin position="162"/>
        <end position="175"/>
    </location>
</feature>
<dbReference type="GO" id="GO:0004523">
    <property type="term" value="F:RNA-DNA hybrid ribonuclease activity"/>
    <property type="evidence" value="ECO:0007669"/>
    <property type="project" value="InterPro"/>
</dbReference>
<comment type="caution">
    <text evidence="4">The sequence shown here is derived from an EMBL/GenBank/DDBJ whole genome shotgun (WGS) entry which is preliminary data.</text>
</comment>
<evidence type="ECO:0000259" key="2">
    <source>
        <dbReference type="Pfam" id="PF00078"/>
    </source>
</evidence>
<evidence type="ECO:0000313" key="4">
    <source>
        <dbReference type="EMBL" id="KAE8688384.1"/>
    </source>
</evidence>
<evidence type="ECO:0000313" key="5">
    <source>
        <dbReference type="Proteomes" id="UP000436088"/>
    </source>
</evidence>
<protein>
    <recommendedName>
        <fullName evidence="6">Reverse transcriptase domain-containing protein</fullName>
    </recommendedName>
</protein>
<dbReference type="PANTHER" id="PTHR33710:SF77">
    <property type="entry name" value="DNASE I-LIKE SUPERFAMILY PROTEIN"/>
    <property type="match status" value="1"/>
</dbReference>
<dbReference type="InterPro" id="IPR044730">
    <property type="entry name" value="RNase_H-like_dom_plant"/>
</dbReference>
<dbReference type="CDD" id="cd06222">
    <property type="entry name" value="RNase_H_like"/>
    <property type="match status" value="1"/>
</dbReference>
<feature type="domain" description="Reverse transcriptase" evidence="2">
    <location>
        <begin position="776"/>
        <end position="901"/>
    </location>
</feature>